<comment type="similarity">
    <text evidence="2 6">Belongs to the flagella basal body rod proteins family.</text>
</comment>
<keyword evidence="4 6" id="KW-0975">Bacterial flagellum</keyword>
<evidence type="ECO:0000256" key="2">
    <source>
        <dbReference type="ARBA" id="ARBA00009677"/>
    </source>
</evidence>
<proteinExistence type="inferred from homology"/>
<evidence type="ECO:0000259" key="7">
    <source>
        <dbReference type="Pfam" id="PF00460"/>
    </source>
</evidence>
<name>A0A8J7IZB6_9RHOB</name>
<evidence type="ECO:0000256" key="1">
    <source>
        <dbReference type="ARBA" id="ARBA00004117"/>
    </source>
</evidence>
<feature type="domain" description="Flagellar basal body rod protein N-terminal" evidence="7">
    <location>
        <begin position="18"/>
        <end position="38"/>
    </location>
</feature>
<dbReference type="RefSeq" id="WP_228849849.1">
    <property type="nucleotide sequence ID" value="NZ_JADCKQ010000015.1"/>
</dbReference>
<evidence type="ECO:0000256" key="6">
    <source>
        <dbReference type="PIRNR" id="PIRNR002889"/>
    </source>
</evidence>
<dbReference type="AlphaFoldDB" id="A0A8J7IZB6"/>
<dbReference type="Proteomes" id="UP000640583">
    <property type="component" value="Unassembled WGS sequence"/>
</dbReference>
<dbReference type="InterPro" id="IPR006300">
    <property type="entry name" value="FlgB"/>
</dbReference>
<evidence type="ECO:0000313" key="9">
    <source>
        <dbReference type="Proteomes" id="UP000640583"/>
    </source>
</evidence>
<dbReference type="GO" id="GO:0071973">
    <property type="term" value="P:bacterial-type flagellum-dependent cell motility"/>
    <property type="evidence" value="ECO:0007669"/>
    <property type="project" value="InterPro"/>
</dbReference>
<gene>
    <name evidence="8" type="ORF">H1D41_15910</name>
</gene>
<evidence type="ECO:0000313" key="8">
    <source>
        <dbReference type="EMBL" id="MBI1495130.1"/>
    </source>
</evidence>
<comment type="subcellular location">
    <subcellularLocation>
        <location evidence="1 6">Bacterial flagellum basal body</location>
    </subcellularLocation>
</comment>
<dbReference type="PIRSF" id="PIRSF002889">
    <property type="entry name" value="Rod_FlgB"/>
    <property type="match status" value="1"/>
</dbReference>
<dbReference type="GO" id="GO:0030694">
    <property type="term" value="C:bacterial-type flagellum basal body, rod"/>
    <property type="evidence" value="ECO:0007669"/>
    <property type="project" value="InterPro"/>
</dbReference>
<evidence type="ECO:0000256" key="5">
    <source>
        <dbReference type="ARBA" id="ARBA00024934"/>
    </source>
</evidence>
<protein>
    <recommendedName>
        <fullName evidence="3 6">Flagellar basal body rod protein FlgB</fullName>
    </recommendedName>
</protein>
<keyword evidence="9" id="KW-1185">Reference proteome</keyword>
<dbReference type="NCBIfam" id="NF009270">
    <property type="entry name" value="PRK12627.1"/>
    <property type="match status" value="1"/>
</dbReference>
<comment type="function">
    <text evidence="5 6">Structural component of flagellum, the bacterial motility apparatus. Part of the rod structure of flagellar basal body.</text>
</comment>
<reference evidence="8" key="1">
    <citation type="submission" date="2020-10" db="EMBL/GenBank/DDBJ databases">
        <title>Paenihalocynthiibacter styelae gen. nov., sp. nov., isolated from stalked sea squirt Styela clava.</title>
        <authorList>
            <person name="Kim Y.-O."/>
            <person name="Yoon J.-H."/>
        </authorList>
    </citation>
    <scope>NUCLEOTIDE SEQUENCE</scope>
    <source>
        <strain evidence="8">MYP1-1</strain>
    </source>
</reference>
<comment type="subunit">
    <text evidence="6">The basal body constitutes a major portion of the flagellar organelle and consists of a number of rings mounted on a central rod.</text>
</comment>
<evidence type="ECO:0000256" key="4">
    <source>
        <dbReference type="ARBA" id="ARBA00023143"/>
    </source>
</evidence>
<dbReference type="InterPro" id="IPR001444">
    <property type="entry name" value="Flag_bb_rod_N"/>
</dbReference>
<dbReference type="EMBL" id="JADCKQ010000015">
    <property type="protein sequence ID" value="MBI1495130.1"/>
    <property type="molecule type" value="Genomic_DNA"/>
</dbReference>
<comment type="caution">
    <text evidence="8">The sequence shown here is derived from an EMBL/GenBank/DDBJ whole genome shotgun (WGS) entry which is preliminary data.</text>
</comment>
<accession>A0A8J7IZB6</accession>
<sequence>MLNKIEIFNMADAMARHAATRQSAVAQNIANADTPGYKARDVTSFSDTYQNQTSDGLRSTRPGHFLPGETAYSVPLQIRQDPGTESPNGNTVSLEQEMLIATDVKRQHDKALTVYSSSLNILRTAIGR</sequence>
<organism evidence="8 9">
    <name type="scientific">Halocynthiibacter styelae</name>
    <dbReference type="NCBI Taxonomy" id="2761955"/>
    <lineage>
        <taxon>Bacteria</taxon>
        <taxon>Pseudomonadati</taxon>
        <taxon>Pseudomonadota</taxon>
        <taxon>Alphaproteobacteria</taxon>
        <taxon>Rhodobacterales</taxon>
        <taxon>Paracoccaceae</taxon>
        <taxon>Halocynthiibacter</taxon>
    </lineage>
</organism>
<evidence type="ECO:0000256" key="3">
    <source>
        <dbReference type="ARBA" id="ARBA00014376"/>
    </source>
</evidence>
<dbReference type="Pfam" id="PF00460">
    <property type="entry name" value="Flg_bb_rod"/>
    <property type="match status" value="1"/>
</dbReference>